<keyword evidence="2" id="KW-1185">Reference proteome</keyword>
<organism evidence="1 2">
    <name type="scientific">Prevotella heparinolytica</name>
    <dbReference type="NCBI Taxonomy" id="28113"/>
    <lineage>
        <taxon>Bacteria</taxon>
        <taxon>Pseudomonadati</taxon>
        <taxon>Bacteroidota</taxon>
        <taxon>Bacteroidia</taxon>
        <taxon>Bacteroidales</taxon>
        <taxon>Bacteroidaceae</taxon>
        <taxon>Bacteroides</taxon>
    </lineage>
</organism>
<evidence type="ECO:0000313" key="1">
    <source>
        <dbReference type="EMBL" id="RRD86755.1"/>
    </source>
</evidence>
<protein>
    <submittedName>
        <fullName evidence="1">TonB-dependent receptor</fullName>
    </submittedName>
</protein>
<dbReference type="EMBL" id="RQYF01000130">
    <property type="protein sequence ID" value="RRD86755.1"/>
    <property type="molecule type" value="Genomic_DNA"/>
</dbReference>
<dbReference type="AlphaFoldDB" id="A0A3P1ZVF7"/>
<dbReference type="PANTHER" id="PTHR38733:SF1">
    <property type="entry name" value="TYPE IV METHYL-DIRECTED RESTRICTION ENZYME ECOKMCRBC"/>
    <property type="match status" value="1"/>
</dbReference>
<dbReference type="Pfam" id="PF10117">
    <property type="entry name" value="McrBC"/>
    <property type="match status" value="1"/>
</dbReference>
<name>A0A3P1ZVF7_9BACE</name>
<accession>A0A3P1ZVF7</accession>
<proteinExistence type="predicted"/>
<dbReference type="RefSeq" id="WP_125240197.1">
    <property type="nucleotide sequence ID" value="NZ_RQYF01000130.1"/>
</dbReference>
<dbReference type="InterPro" id="IPR019292">
    <property type="entry name" value="McrC"/>
</dbReference>
<comment type="caution">
    <text evidence="1">The sequence shown here is derived from an EMBL/GenBank/DDBJ whole genome shotgun (WGS) entry which is preliminary data.</text>
</comment>
<keyword evidence="1" id="KW-0675">Receptor</keyword>
<dbReference type="Proteomes" id="UP000279562">
    <property type="component" value="Unassembled WGS sequence"/>
</dbReference>
<sequence>MIQLREHEKLILDGFPVEYDERYNNLDLIKWDKPMDSKSYGYYASFKIGAEWIDNKESLIVTSKRGMENIDFLSMFMACFTSDLALDSFNEIYKIDLDKPQIESPSLNSVISPLIVIHFISVVNRIKSLKRGYVHRHENLKKVKGHIKLLKNERLNIATKRYDRIYCEYDEYSTDIPENRLLKKALLFSKTLIGNMDNNHLSYLKILTAKSLKKFENVSDYVDMKSVRQIRSSKLFNEYSEAVRLAKTILKCFDYSINKASVSNNKITPFVLDMSLLYEHYVYGLLHEAYHDKITYQFKGKTGYPDFLYKSKDFKAILDTKYIPKYEKGFLDAYVIRQLSGYSRDLPILKYLGYDNLEEDSPVPSVPCVIIYPEEGNDVYNPFINRNLNKLCTKPLRNLSMFYLINIPVPVLLKNIGVR</sequence>
<dbReference type="PANTHER" id="PTHR38733">
    <property type="entry name" value="PROTEIN MCRC"/>
    <property type="match status" value="1"/>
</dbReference>
<reference evidence="1 2" key="1">
    <citation type="submission" date="2018-11" db="EMBL/GenBank/DDBJ databases">
        <title>Genomes From Bacteria Associated with the Canine Oral Cavity: a Test Case for Automated Genome-Based Taxonomic Assignment.</title>
        <authorList>
            <person name="Coil D.A."/>
            <person name="Jospin G."/>
            <person name="Darling A.E."/>
            <person name="Wallis C."/>
            <person name="Davis I.J."/>
            <person name="Harris S."/>
            <person name="Eisen J.A."/>
            <person name="Holcombe L.J."/>
            <person name="O'Flynn C."/>
        </authorList>
    </citation>
    <scope>NUCLEOTIDE SEQUENCE [LARGE SCALE GENOMIC DNA]</scope>
    <source>
        <strain evidence="1 2">OH1047_COT-310</strain>
    </source>
</reference>
<evidence type="ECO:0000313" key="2">
    <source>
        <dbReference type="Proteomes" id="UP000279562"/>
    </source>
</evidence>
<gene>
    <name evidence="1" type="ORF">EII33_13850</name>
</gene>